<evidence type="ECO:0000313" key="4">
    <source>
        <dbReference type="Proteomes" id="UP000332933"/>
    </source>
</evidence>
<feature type="region of interest" description="Disordered" evidence="1">
    <location>
        <begin position="84"/>
        <end position="116"/>
    </location>
</feature>
<reference evidence="2" key="2">
    <citation type="submission" date="2019-06" db="EMBL/GenBank/DDBJ databases">
        <title>Genomics analysis of Aphanomyces spp. identifies a new class of oomycete effector associated with host adaptation.</title>
        <authorList>
            <person name="Gaulin E."/>
        </authorList>
    </citation>
    <scope>NUCLEOTIDE SEQUENCE</scope>
    <source>
        <strain evidence="2">CBS 578.67</strain>
    </source>
</reference>
<organism evidence="3 4">
    <name type="scientific">Aphanomyces stellatus</name>
    <dbReference type="NCBI Taxonomy" id="120398"/>
    <lineage>
        <taxon>Eukaryota</taxon>
        <taxon>Sar</taxon>
        <taxon>Stramenopiles</taxon>
        <taxon>Oomycota</taxon>
        <taxon>Saprolegniomycetes</taxon>
        <taxon>Saprolegniales</taxon>
        <taxon>Verrucalvaceae</taxon>
        <taxon>Aphanomyces</taxon>
    </lineage>
</organism>
<reference evidence="3 4" key="1">
    <citation type="submission" date="2019-03" db="EMBL/GenBank/DDBJ databases">
        <authorList>
            <person name="Gaulin E."/>
            <person name="Dumas B."/>
        </authorList>
    </citation>
    <scope>NUCLEOTIDE SEQUENCE [LARGE SCALE GENOMIC DNA]</scope>
    <source>
        <strain evidence="3">CBS 568.67</strain>
    </source>
</reference>
<proteinExistence type="predicted"/>
<dbReference type="AlphaFoldDB" id="A0A485LN14"/>
<evidence type="ECO:0000256" key="1">
    <source>
        <dbReference type="SAM" id="MobiDB-lite"/>
    </source>
</evidence>
<dbReference type="EMBL" id="VJMH01006993">
    <property type="protein sequence ID" value="KAF0686507.1"/>
    <property type="molecule type" value="Genomic_DNA"/>
</dbReference>
<accession>A0A485LN14</accession>
<gene>
    <name evidence="3" type="primary">Aste57867_21694</name>
    <name evidence="2" type="ORF">As57867_021625</name>
    <name evidence="3" type="ORF">ASTE57867_21694</name>
</gene>
<evidence type="ECO:0000313" key="2">
    <source>
        <dbReference type="EMBL" id="KAF0686507.1"/>
    </source>
</evidence>
<dbReference type="OrthoDB" id="10537043at2759"/>
<keyword evidence="4" id="KW-1185">Reference proteome</keyword>
<evidence type="ECO:0000313" key="3">
    <source>
        <dbReference type="EMBL" id="VFT98363.1"/>
    </source>
</evidence>
<name>A0A485LN14_9STRA</name>
<sequence length="342" mass="37568">MDALLQLDLNAVTPTVVLQHATKIASIDTTTLPREHHSMLLVVSQKILQWLLTDRTLLRQCNKRLKKELDDAMTALGKSDVQIVRTQSPPKPNAPTTPTDAMRDATPATPVGTTRNGGELQFMAASTEKKEVLTHTVDDADKKDEVVRRTVARDETLPQTTSALATNETKQLPTCAGRVGTMTSIGPDSVIRGQSVIVCTCASDDSSTPINMDNPSHATTGNMTVERHNAVPDETPSDRCMQEDARRRDSEMMIAPEVQTDADTTSTNGLPMEATCVMDANQRPRLAETDQASVAHQDPTRQPAQLDTTHLRLQNLARGYLARKRFRAMLEAMLDETIHLDI</sequence>
<protein>
    <submittedName>
        <fullName evidence="3">Aste57867_21694 protein</fullName>
    </submittedName>
</protein>
<dbReference type="Proteomes" id="UP000332933">
    <property type="component" value="Unassembled WGS sequence"/>
</dbReference>
<dbReference type="EMBL" id="CAADRA010007019">
    <property type="protein sequence ID" value="VFT98363.1"/>
    <property type="molecule type" value="Genomic_DNA"/>
</dbReference>
<dbReference type="PROSITE" id="PS50096">
    <property type="entry name" value="IQ"/>
    <property type="match status" value="1"/>
</dbReference>